<reference evidence="2 3" key="1">
    <citation type="journal article" date="2023" name="Arcadia Sci">
        <title>De novo assembly of a long-read Amblyomma americanum tick genome.</title>
        <authorList>
            <person name="Chou S."/>
            <person name="Poskanzer K.E."/>
            <person name="Rollins M."/>
            <person name="Thuy-Boun P.S."/>
        </authorList>
    </citation>
    <scope>NUCLEOTIDE SEQUENCE [LARGE SCALE GENOMIC DNA]</scope>
    <source>
        <strain evidence="2">F_SG_1</strain>
        <tissue evidence="2">Salivary glands</tissue>
    </source>
</reference>
<feature type="compositionally biased region" description="Polar residues" evidence="1">
    <location>
        <begin position="10"/>
        <end position="19"/>
    </location>
</feature>
<gene>
    <name evidence="2" type="ORF">V5799_017307</name>
</gene>
<accession>A0AAQ4F3J9</accession>
<comment type="caution">
    <text evidence="2">The sequence shown here is derived from an EMBL/GenBank/DDBJ whole genome shotgun (WGS) entry which is preliminary data.</text>
</comment>
<dbReference type="AlphaFoldDB" id="A0AAQ4F3J9"/>
<feature type="region of interest" description="Disordered" evidence="1">
    <location>
        <begin position="1"/>
        <end position="44"/>
    </location>
</feature>
<feature type="region of interest" description="Disordered" evidence="1">
    <location>
        <begin position="63"/>
        <end position="84"/>
    </location>
</feature>
<evidence type="ECO:0000313" key="2">
    <source>
        <dbReference type="EMBL" id="KAK8781353.1"/>
    </source>
</evidence>
<keyword evidence="3" id="KW-1185">Reference proteome</keyword>
<proteinExistence type="predicted"/>
<protein>
    <submittedName>
        <fullName evidence="2">Uncharacterized protein</fullName>
    </submittedName>
</protein>
<name>A0AAQ4F3J9_AMBAM</name>
<dbReference type="EMBL" id="JARKHS020007746">
    <property type="protein sequence ID" value="KAK8781353.1"/>
    <property type="molecule type" value="Genomic_DNA"/>
</dbReference>
<dbReference type="Proteomes" id="UP001321473">
    <property type="component" value="Unassembled WGS sequence"/>
</dbReference>
<evidence type="ECO:0000313" key="3">
    <source>
        <dbReference type="Proteomes" id="UP001321473"/>
    </source>
</evidence>
<sequence>MAFDDDDSPRSTSTWNQTLGRRKADTHLPYPAEPDVTAEKAQEPRCASAELRPCSLRDMTFRVHHSQQRRGAQGGGGSCVQLPPEANRCLAGPNRFRTMRECEAACSRRECLFHRTTDWLAPSAGGGSAYWRQ</sequence>
<evidence type="ECO:0000256" key="1">
    <source>
        <dbReference type="SAM" id="MobiDB-lite"/>
    </source>
</evidence>
<organism evidence="2 3">
    <name type="scientific">Amblyomma americanum</name>
    <name type="common">Lone star tick</name>
    <dbReference type="NCBI Taxonomy" id="6943"/>
    <lineage>
        <taxon>Eukaryota</taxon>
        <taxon>Metazoa</taxon>
        <taxon>Ecdysozoa</taxon>
        <taxon>Arthropoda</taxon>
        <taxon>Chelicerata</taxon>
        <taxon>Arachnida</taxon>
        <taxon>Acari</taxon>
        <taxon>Parasitiformes</taxon>
        <taxon>Ixodida</taxon>
        <taxon>Ixodoidea</taxon>
        <taxon>Ixodidae</taxon>
        <taxon>Amblyomminae</taxon>
        <taxon>Amblyomma</taxon>
    </lineage>
</organism>